<comment type="caution">
    <text evidence="2">The sequence shown here is derived from an EMBL/GenBank/DDBJ whole genome shotgun (WGS) entry which is preliminary data.</text>
</comment>
<evidence type="ECO:0000313" key="3">
    <source>
        <dbReference type="Proteomes" id="UP000014174"/>
    </source>
</evidence>
<dbReference type="PANTHER" id="PTHR43792">
    <property type="entry name" value="GNAT FAMILY, PUTATIVE (AFU_ORTHOLOGUE AFUA_3G00765)-RELATED-RELATED"/>
    <property type="match status" value="1"/>
</dbReference>
<organism evidence="2 3">
    <name type="scientific">Arcticibacter svalbardensis MN12-7</name>
    <dbReference type="NCBI Taxonomy" id="1150600"/>
    <lineage>
        <taxon>Bacteria</taxon>
        <taxon>Pseudomonadati</taxon>
        <taxon>Bacteroidota</taxon>
        <taxon>Sphingobacteriia</taxon>
        <taxon>Sphingobacteriales</taxon>
        <taxon>Sphingobacteriaceae</taxon>
        <taxon>Arcticibacter</taxon>
    </lineage>
</organism>
<sequence length="171" mass="19660">MLITPRLILRPLCTEDAYRIHLIRSDKDLNKYLDRRISTGIADAEAHILMIENLVKKKQSMNWAIVEKEEDILIGTIGFWNFDVENEIVEIGYELLPSYQGKGLMIEAMKQVIKFGFEQMNAQSITAFPSVENRKSIALLERAKFSNAHTGSIILNPHESFMNMATYILNR</sequence>
<dbReference type="InterPro" id="IPR016181">
    <property type="entry name" value="Acyl_CoA_acyltransferase"/>
</dbReference>
<proteinExistence type="predicted"/>
<dbReference type="InterPro" id="IPR000182">
    <property type="entry name" value="GNAT_dom"/>
</dbReference>
<evidence type="ECO:0000313" key="2">
    <source>
        <dbReference type="EMBL" id="EOR94291.1"/>
    </source>
</evidence>
<dbReference type="PROSITE" id="PS51186">
    <property type="entry name" value="GNAT"/>
    <property type="match status" value="1"/>
</dbReference>
<reference evidence="2 3" key="1">
    <citation type="journal article" date="2013" name="Genome Announc.">
        <title>Draft Genome Sequence of Arcticibacter svalbardensis Strain MN12-7T, a Member of the Family Sphingobacteriaceae Isolated from an Arctic Soil Sample.</title>
        <authorList>
            <person name="Shivaji S."/>
            <person name="Ara S."/>
            <person name="Prasad S."/>
            <person name="Manasa B.P."/>
            <person name="Begum Z."/>
            <person name="Singh A."/>
            <person name="Kumar Pinnaka A."/>
        </authorList>
    </citation>
    <scope>NUCLEOTIDE SEQUENCE [LARGE SCALE GENOMIC DNA]</scope>
    <source>
        <strain evidence="2 3">MN12-7</strain>
    </source>
</reference>
<dbReference type="Pfam" id="PF13302">
    <property type="entry name" value="Acetyltransf_3"/>
    <property type="match status" value="1"/>
</dbReference>
<dbReference type="Gene3D" id="3.40.630.30">
    <property type="match status" value="1"/>
</dbReference>
<accession>R9GRF1</accession>
<dbReference type="InterPro" id="IPR051531">
    <property type="entry name" value="N-acetyltransferase"/>
</dbReference>
<keyword evidence="3" id="KW-1185">Reference proteome</keyword>
<gene>
    <name evidence="2" type="ORF">ADIARSV_2532</name>
</gene>
<dbReference type="EMBL" id="AQPN01000090">
    <property type="protein sequence ID" value="EOR94291.1"/>
    <property type="molecule type" value="Genomic_DNA"/>
</dbReference>
<dbReference type="eggNOG" id="COG1670">
    <property type="taxonomic scope" value="Bacteria"/>
</dbReference>
<name>R9GRF1_9SPHI</name>
<evidence type="ECO:0000259" key="1">
    <source>
        <dbReference type="PROSITE" id="PS51186"/>
    </source>
</evidence>
<dbReference type="STRING" id="1150600.ADIARSV_2532"/>
<dbReference type="AlphaFoldDB" id="R9GRF1"/>
<dbReference type="GO" id="GO:0016747">
    <property type="term" value="F:acyltransferase activity, transferring groups other than amino-acyl groups"/>
    <property type="evidence" value="ECO:0007669"/>
    <property type="project" value="InterPro"/>
</dbReference>
<dbReference type="SUPFAM" id="SSF55729">
    <property type="entry name" value="Acyl-CoA N-acyltransferases (Nat)"/>
    <property type="match status" value="1"/>
</dbReference>
<dbReference type="CDD" id="cd04301">
    <property type="entry name" value="NAT_SF"/>
    <property type="match status" value="1"/>
</dbReference>
<protein>
    <submittedName>
        <fullName evidence="2">GCN5-related N-acetyltransferase</fullName>
    </submittedName>
</protein>
<keyword evidence="2" id="KW-0808">Transferase</keyword>
<dbReference type="Proteomes" id="UP000014174">
    <property type="component" value="Unassembled WGS sequence"/>
</dbReference>
<feature type="domain" description="N-acetyltransferase" evidence="1">
    <location>
        <begin position="7"/>
        <end position="171"/>
    </location>
</feature>